<proteinExistence type="inferred from homology"/>
<evidence type="ECO:0000313" key="7">
    <source>
        <dbReference type="EMBL" id="QPQ54390.1"/>
    </source>
</evidence>
<accession>A0A7T2GI95</accession>
<comment type="similarity">
    <text evidence="2 6">Belongs to the SURF1 family.</text>
</comment>
<feature type="transmembrane region" description="Helical" evidence="6">
    <location>
        <begin position="164"/>
        <end position="184"/>
    </location>
</feature>
<dbReference type="PROSITE" id="PS50895">
    <property type="entry name" value="SURF1"/>
    <property type="match status" value="1"/>
</dbReference>
<protein>
    <recommendedName>
        <fullName evidence="6">SURF1-like protein</fullName>
    </recommendedName>
</protein>
<keyword evidence="8" id="KW-1185">Reference proteome</keyword>
<keyword evidence="3 6" id="KW-0812">Transmembrane</keyword>
<dbReference type="GO" id="GO:0005886">
    <property type="term" value="C:plasma membrane"/>
    <property type="evidence" value="ECO:0007669"/>
    <property type="project" value="UniProtKB-SubCell"/>
</dbReference>
<keyword evidence="6" id="KW-1003">Cell membrane</keyword>
<evidence type="ECO:0000256" key="5">
    <source>
        <dbReference type="ARBA" id="ARBA00023136"/>
    </source>
</evidence>
<dbReference type="EMBL" id="CP065592">
    <property type="protein sequence ID" value="QPQ54390.1"/>
    <property type="molecule type" value="Genomic_DNA"/>
</dbReference>
<dbReference type="RefSeq" id="WP_200970918.1">
    <property type="nucleotide sequence ID" value="NZ_CP065592.1"/>
</dbReference>
<evidence type="ECO:0000256" key="4">
    <source>
        <dbReference type="ARBA" id="ARBA00022989"/>
    </source>
</evidence>
<comment type="subcellular location">
    <subcellularLocation>
        <location evidence="6">Cell membrane</location>
        <topology evidence="6">Multi-pass membrane protein</topology>
    </subcellularLocation>
    <subcellularLocation>
        <location evidence="1">Membrane</location>
    </subcellularLocation>
</comment>
<evidence type="ECO:0000256" key="2">
    <source>
        <dbReference type="ARBA" id="ARBA00007165"/>
    </source>
</evidence>
<dbReference type="AlphaFoldDB" id="A0A7T2GI95"/>
<dbReference type="InterPro" id="IPR002994">
    <property type="entry name" value="Surf1/Shy1"/>
</dbReference>
<dbReference type="KEGG" id="sflv:IC614_08520"/>
<feature type="transmembrane region" description="Helical" evidence="6">
    <location>
        <begin position="6"/>
        <end position="25"/>
    </location>
</feature>
<organism evidence="7 8">
    <name type="scientific">Allosphingosinicella flava</name>
    <dbReference type="NCBI Taxonomy" id="2771430"/>
    <lineage>
        <taxon>Bacteria</taxon>
        <taxon>Pseudomonadati</taxon>
        <taxon>Pseudomonadota</taxon>
        <taxon>Alphaproteobacteria</taxon>
        <taxon>Sphingomonadales</taxon>
        <taxon>Sphingomonadaceae</taxon>
        <taxon>Allosphingosinicella</taxon>
    </lineage>
</organism>
<sequence>MKRLPLIPTVLVAAAVATMIGLGVWQLQRRAWKEDLIARYQAAAVLPPVAWPNLPPADDSLLYRQAQGFCTAVTGWRAVAGRNARGESGWSHIAACGSGAEGPGMQADMGWSKDADPPSWTGGTVTGVIAPDSRHRIRLVATQPAPGLQPSARPDPSATPNNHLFYAIQWFFFAAAAAIIYMLALRRRQTPPPPPSQSSPRI</sequence>
<evidence type="ECO:0000256" key="6">
    <source>
        <dbReference type="RuleBase" id="RU363076"/>
    </source>
</evidence>
<evidence type="ECO:0000256" key="3">
    <source>
        <dbReference type="ARBA" id="ARBA00022692"/>
    </source>
</evidence>
<gene>
    <name evidence="7" type="ORF">IC614_08520</name>
</gene>
<keyword evidence="5 6" id="KW-0472">Membrane</keyword>
<name>A0A7T2GI95_9SPHN</name>
<reference evidence="7 8" key="1">
    <citation type="submission" date="2020-11" db="EMBL/GenBank/DDBJ databases">
        <title>Genome seq and assembly of Sphingosinicella sp.</title>
        <authorList>
            <person name="Chhetri G."/>
        </authorList>
    </citation>
    <scope>NUCLEOTIDE SEQUENCE [LARGE SCALE GENOMIC DNA]</scope>
    <source>
        <strain evidence="7 8">UDD2</strain>
    </source>
</reference>
<dbReference type="PANTHER" id="PTHR23427">
    <property type="entry name" value="SURFEIT LOCUS PROTEIN"/>
    <property type="match status" value="1"/>
</dbReference>
<evidence type="ECO:0000313" key="8">
    <source>
        <dbReference type="Proteomes" id="UP000594873"/>
    </source>
</evidence>
<dbReference type="InterPro" id="IPR045214">
    <property type="entry name" value="Surf1/Surf4"/>
</dbReference>
<dbReference type="Proteomes" id="UP000594873">
    <property type="component" value="Chromosome"/>
</dbReference>
<keyword evidence="4 6" id="KW-1133">Transmembrane helix</keyword>
<evidence type="ECO:0000256" key="1">
    <source>
        <dbReference type="ARBA" id="ARBA00004370"/>
    </source>
</evidence>
<dbReference type="Pfam" id="PF02104">
    <property type="entry name" value="SURF1"/>
    <property type="match status" value="1"/>
</dbReference>
<dbReference type="PANTHER" id="PTHR23427:SF2">
    <property type="entry name" value="SURFEIT LOCUS PROTEIN 1"/>
    <property type="match status" value="1"/>
</dbReference>